<evidence type="ECO:0000256" key="9">
    <source>
        <dbReference type="ARBA" id="ARBA00049360"/>
    </source>
</evidence>
<dbReference type="PANTHER" id="PTHR42855">
    <property type="entry name" value="ABC TRANSPORTER ATP-BINDING SUBUNIT"/>
    <property type="match status" value="1"/>
</dbReference>
<dbReference type="SUPFAM" id="SSF52540">
    <property type="entry name" value="P-loop containing nucleoside triphosphate hydrolases"/>
    <property type="match status" value="2"/>
</dbReference>
<dbReference type="InterPro" id="IPR003593">
    <property type="entry name" value="AAA+_ATPase"/>
</dbReference>
<dbReference type="PROSITE" id="PS00211">
    <property type="entry name" value="ABC_TRANSPORTER_1"/>
    <property type="match status" value="1"/>
</dbReference>
<keyword evidence="11" id="KW-0175">Coiled coil</keyword>
<keyword evidence="7 11" id="KW-0238">DNA-binding</keyword>
<organism evidence="14 15">
    <name type="scientific">Spiribacter salinus M19-40</name>
    <dbReference type="NCBI Taxonomy" id="1260251"/>
    <lineage>
        <taxon>Bacteria</taxon>
        <taxon>Pseudomonadati</taxon>
        <taxon>Pseudomonadota</taxon>
        <taxon>Gammaproteobacteria</taxon>
        <taxon>Chromatiales</taxon>
        <taxon>Ectothiorhodospiraceae</taxon>
        <taxon>Spiribacter</taxon>
    </lineage>
</organism>
<evidence type="ECO:0000313" key="15">
    <source>
        <dbReference type="Proteomes" id="UP000017881"/>
    </source>
</evidence>
<evidence type="ECO:0000256" key="2">
    <source>
        <dbReference type="ARBA" id="ARBA00022737"/>
    </source>
</evidence>
<sequence>MSLIRLEGIELSVGGPPLLANAELAIEPGERICVVGRNGVGKSTLLRLIDGSIEPDAGRIRCDEGVIVSRLEQAVPSGLGGSVFEVVTDGLGELGRLLARHHALAEAMAAGGADATDATEMADVQAQIEAGGGWEVEQRVESVLSRFELPADVPFDSLSGGLRRRVLLARAAVRNPDVLLLDEPTNHLDIEAITWLEGFIRDFPGSVVFVTHDRAFLQAVASRIVEIDRGELTSWPGDYANYLRRKEERAHAEAVEQARFDKKLKQEEAWIRQGIKARRTRNEGRVRALQAMRATRAERRSQPGNAKLTMAESERSGKLVIEAEHVDYTVAGHVLARDFSTRILRGDRVGIIGPNGAGKTTLLRLLLGEQTPDAGRVRLGTGLQVAYFDQHRAALDDTRTARENVAGGDEFIDLGDGKRRHVMGYLQDFLFSPDRANAPITRLSGGERNRLLLAQLFARPSNLLVLDEPTNDLDVETLELLEERLTDYPGTLLLVSHDRAFLDNAVTSVLVPEGGGQIGEYVGGYTDWLRQGRQRNPRKATSHGQEAGGTSGSERPAAGKKRKLSYKDARALETLPGEIESLEDQLAAATARVNDPALYQEEAATIEAATQAVTDIEAELSAAYSRWEALEAQRDSMGQ</sequence>
<evidence type="ECO:0000256" key="5">
    <source>
        <dbReference type="ARBA" id="ARBA00022801"/>
    </source>
</evidence>
<feature type="coiled-coil region" evidence="11">
    <location>
        <begin position="572"/>
        <end position="619"/>
    </location>
</feature>
<dbReference type="Pfam" id="PF16326">
    <property type="entry name" value="ABC_tran_CTD"/>
    <property type="match status" value="1"/>
</dbReference>
<evidence type="ECO:0000256" key="10">
    <source>
        <dbReference type="ARBA" id="ARBA00061478"/>
    </source>
</evidence>
<dbReference type="InterPro" id="IPR037118">
    <property type="entry name" value="Val-tRNA_synth_C_sf"/>
</dbReference>
<protein>
    <recommendedName>
        <fullName evidence="11">ATP-binding protein Uup</fullName>
        <ecNumber evidence="11">3.6.1.-</ecNumber>
    </recommendedName>
</protein>
<dbReference type="InterPro" id="IPR003439">
    <property type="entry name" value="ABC_transporter-like_ATP-bd"/>
</dbReference>
<comment type="catalytic activity">
    <reaction evidence="9 11">
        <text>ATP + H2O = ADP + phosphate + H(+)</text>
        <dbReference type="Rhea" id="RHEA:13065"/>
        <dbReference type="ChEBI" id="CHEBI:15377"/>
        <dbReference type="ChEBI" id="CHEBI:15378"/>
        <dbReference type="ChEBI" id="CHEBI:30616"/>
        <dbReference type="ChEBI" id="CHEBI:43474"/>
        <dbReference type="ChEBI" id="CHEBI:456216"/>
    </reaction>
</comment>
<dbReference type="Gene3D" id="3.40.50.300">
    <property type="entry name" value="P-loop containing nucleotide triphosphate hydrolases"/>
    <property type="match status" value="2"/>
</dbReference>
<dbReference type="KEGG" id="ssal:SPISAL_04975"/>
<keyword evidence="8 11" id="KW-0234">DNA repair</keyword>
<dbReference type="OrthoDB" id="9808609at2"/>
<keyword evidence="3 11" id="KW-0547">Nucleotide-binding</keyword>
<dbReference type="AlphaFoldDB" id="R4V577"/>
<keyword evidence="5 11" id="KW-0378">Hydrolase</keyword>
<dbReference type="HOGENOM" id="CLU_000604_36_0_6"/>
<dbReference type="InterPro" id="IPR043686">
    <property type="entry name" value="Uup"/>
</dbReference>
<feature type="region of interest" description="Disordered" evidence="12">
    <location>
        <begin position="533"/>
        <end position="563"/>
    </location>
</feature>
<dbReference type="HAMAP" id="MF_00848">
    <property type="entry name" value="Uup"/>
    <property type="match status" value="1"/>
</dbReference>
<dbReference type="PANTHER" id="PTHR42855:SF1">
    <property type="entry name" value="ABC TRANSPORTER DOMAIN-CONTAINING PROTEIN"/>
    <property type="match status" value="1"/>
</dbReference>
<comment type="subcellular location">
    <subcellularLocation>
        <location evidence="11">Cytoplasm</location>
    </subcellularLocation>
    <text evidence="11">Associates with ribosomes.</text>
</comment>
<evidence type="ECO:0000256" key="3">
    <source>
        <dbReference type="ARBA" id="ARBA00022741"/>
    </source>
</evidence>
<dbReference type="eggNOG" id="COG0488">
    <property type="taxonomic scope" value="Bacteria"/>
</dbReference>
<dbReference type="InterPro" id="IPR051309">
    <property type="entry name" value="ABCF_ATPase"/>
</dbReference>
<dbReference type="GO" id="GO:0043022">
    <property type="term" value="F:ribosome binding"/>
    <property type="evidence" value="ECO:0007669"/>
    <property type="project" value="UniProtKB-UniRule"/>
</dbReference>
<feature type="binding site" evidence="11">
    <location>
        <begin position="353"/>
        <end position="360"/>
    </location>
    <ligand>
        <name>ATP</name>
        <dbReference type="ChEBI" id="CHEBI:30616"/>
        <label>2</label>
    </ligand>
</feature>
<dbReference type="InterPro" id="IPR032524">
    <property type="entry name" value="ABC_tran_C"/>
</dbReference>
<evidence type="ECO:0000256" key="8">
    <source>
        <dbReference type="ARBA" id="ARBA00023204"/>
    </source>
</evidence>
<dbReference type="EC" id="3.6.1.-" evidence="11"/>
<evidence type="ECO:0000256" key="12">
    <source>
        <dbReference type="SAM" id="MobiDB-lite"/>
    </source>
</evidence>
<dbReference type="Pfam" id="PF00005">
    <property type="entry name" value="ABC_tran"/>
    <property type="match status" value="2"/>
</dbReference>
<dbReference type="SMART" id="SM00382">
    <property type="entry name" value="AAA"/>
    <property type="match status" value="2"/>
</dbReference>
<evidence type="ECO:0000256" key="11">
    <source>
        <dbReference type="HAMAP-Rule" id="MF_00848"/>
    </source>
</evidence>
<evidence type="ECO:0000256" key="4">
    <source>
        <dbReference type="ARBA" id="ARBA00022763"/>
    </source>
</evidence>
<evidence type="ECO:0000259" key="13">
    <source>
        <dbReference type="PROSITE" id="PS50893"/>
    </source>
</evidence>
<dbReference type="Proteomes" id="UP000017881">
    <property type="component" value="Chromosome"/>
</dbReference>
<dbReference type="Pfam" id="PF12848">
    <property type="entry name" value="ABC_tran_Xtn"/>
    <property type="match status" value="1"/>
</dbReference>
<dbReference type="CDD" id="cd03221">
    <property type="entry name" value="ABCF_EF-3"/>
    <property type="match status" value="2"/>
</dbReference>
<dbReference type="InterPro" id="IPR032781">
    <property type="entry name" value="ABC_tran_Xtn"/>
</dbReference>
<dbReference type="GO" id="GO:0016887">
    <property type="term" value="F:ATP hydrolysis activity"/>
    <property type="evidence" value="ECO:0007669"/>
    <property type="project" value="UniProtKB-UniRule"/>
</dbReference>
<accession>R4V577</accession>
<feature type="binding site" evidence="11">
    <location>
        <begin position="36"/>
        <end position="43"/>
    </location>
    <ligand>
        <name>ATP</name>
        <dbReference type="ChEBI" id="CHEBI:30616"/>
        <label>1</label>
    </ligand>
</feature>
<evidence type="ECO:0000256" key="1">
    <source>
        <dbReference type="ARBA" id="ARBA00022490"/>
    </source>
</evidence>
<gene>
    <name evidence="11" type="primary">uup</name>
    <name evidence="14" type="ORF">SPISAL_04975</name>
</gene>
<dbReference type="FunFam" id="3.40.50.300:FF:000309">
    <property type="entry name" value="ABC transporter ATP-binding protein"/>
    <property type="match status" value="1"/>
</dbReference>
<keyword evidence="6 11" id="KW-0067">ATP-binding</keyword>
<evidence type="ECO:0000256" key="7">
    <source>
        <dbReference type="ARBA" id="ARBA00023125"/>
    </source>
</evidence>
<feature type="domain" description="ABC transporter" evidence="13">
    <location>
        <begin position="321"/>
        <end position="539"/>
    </location>
</feature>
<dbReference type="PROSITE" id="PS50893">
    <property type="entry name" value="ABC_TRANSPORTER_2"/>
    <property type="match status" value="2"/>
</dbReference>
<comment type="similarity">
    <text evidence="10 11">Belongs to the ABC transporter superfamily. ABCF family. Uup subfamily.</text>
</comment>
<dbReference type="GO" id="GO:0006281">
    <property type="term" value="P:DNA repair"/>
    <property type="evidence" value="ECO:0007669"/>
    <property type="project" value="UniProtKB-KW"/>
</dbReference>
<keyword evidence="2 11" id="KW-0677">Repeat</keyword>
<dbReference type="RefSeq" id="WP_016353396.1">
    <property type="nucleotide sequence ID" value="NC_021291.1"/>
</dbReference>
<dbReference type="InterPro" id="IPR017871">
    <property type="entry name" value="ABC_transporter-like_CS"/>
</dbReference>
<dbReference type="GO" id="GO:0003677">
    <property type="term" value="F:DNA binding"/>
    <property type="evidence" value="ECO:0007669"/>
    <property type="project" value="UniProtKB-UniRule"/>
</dbReference>
<dbReference type="Gene3D" id="1.10.287.380">
    <property type="entry name" value="Valyl-tRNA synthetase, C-terminal domain"/>
    <property type="match status" value="1"/>
</dbReference>
<dbReference type="GO" id="GO:0005524">
    <property type="term" value="F:ATP binding"/>
    <property type="evidence" value="ECO:0007669"/>
    <property type="project" value="UniProtKB-UniRule"/>
</dbReference>
<feature type="domain" description="ABC transporter" evidence="13">
    <location>
        <begin position="4"/>
        <end position="254"/>
    </location>
</feature>
<dbReference type="GO" id="GO:0005737">
    <property type="term" value="C:cytoplasm"/>
    <property type="evidence" value="ECO:0007669"/>
    <property type="project" value="UniProtKB-SubCell"/>
</dbReference>
<keyword evidence="15" id="KW-1185">Reference proteome</keyword>
<comment type="function">
    <text evidence="11">Probably plays a role in ribosome assembly or function. May be involved in resolution of branched DNA intermediates that result from template switching in postreplication gaps. Binds DNA and has ATPase activity.</text>
</comment>
<evidence type="ECO:0000256" key="6">
    <source>
        <dbReference type="ARBA" id="ARBA00022840"/>
    </source>
</evidence>
<dbReference type="FunFam" id="3.40.50.300:FF:000011">
    <property type="entry name" value="Putative ABC transporter ATP-binding component"/>
    <property type="match status" value="1"/>
</dbReference>
<dbReference type="EMBL" id="CP005963">
    <property type="protein sequence ID" value="AGM41089.1"/>
    <property type="molecule type" value="Genomic_DNA"/>
</dbReference>
<proteinExistence type="inferred from homology"/>
<name>R4V577_9GAMM</name>
<dbReference type="PATRIC" id="fig|1260251.3.peg.1005"/>
<dbReference type="InterPro" id="IPR027417">
    <property type="entry name" value="P-loop_NTPase"/>
</dbReference>
<evidence type="ECO:0000313" key="14">
    <source>
        <dbReference type="EMBL" id="AGM41089.1"/>
    </source>
</evidence>
<keyword evidence="4 11" id="KW-0227">DNA damage</keyword>
<reference evidence="14 15" key="1">
    <citation type="journal article" date="2013" name="Genome Announc.">
        <title>Draft Genome of Spiribacter salinus M19-40, an Abundant Gammaproteobacterium in Aquatic Hypersaline Environments.</title>
        <authorList>
            <person name="Leon M.J."/>
            <person name="Ghai R."/>
            <person name="Fernandez A.B."/>
            <person name="Sanchez-Porro C."/>
            <person name="Rodriguez-Valera F."/>
            <person name="Ventosa A."/>
        </authorList>
    </citation>
    <scope>NUCLEOTIDE SEQUENCE [LARGE SCALE GENOMIC DNA]</scope>
    <source>
        <strain evidence="14">M19-40</strain>
    </source>
</reference>
<keyword evidence="1 11" id="KW-0963">Cytoplasm</keyword>